<comment type="caution">
    <text evidence="4">The sequence shown here is derived from an EMBL/GenBank/DDBJ whole genome shotgun (WGS) entry which is preliminary data.</text>
</comment>
<dbReference type="GO" id="GO:0008721">
    <property type="term" value="F:D-serine ammonia-lyase activity"/>
    <property type="evidence" value="ECO:0007669"/>
    <property type="project" value="TreeGrafter"/>
</dbReference>
<dbReference type="SUPFAM" id="SSF51419">
    <property type="entry name" value="PLP-binding barrel"/>
    <property type="match status" value="1"/>
</dbReference>
<evidence type="ECO:0000256" key="1">
    <source>
        <dbReference type="ARBA" id="ARBA00005323"/>
    </source>
</evidence>
<keyword evidence="2" id="KW-0456">Lyase</keyword>
<dbReference type="PANTHER" id="PTHR28004">
    <property type="entry name" value="ZGC:162816-RELATED"/>
    <property type="match status" value="1"/>
</dbReference>
<dbReference type="RefSeq" id="WP_136932056.1">
    <property type="nucleotide sequence ID" value="NZ_SSMQ01000032.1"/>
</dbReference>
<dbReference type="Gene3D" id="2.40.37.20">
    <property type="entry name" value="D-serine dehydratase-like domain"/>
    <property type="match status" value="1"/>
</dbReference>
<evidence type="ECO:0000256" key="2">
    <source>
        <dbReference type="ARBA" id="ARBA00023239"/>
    </source>
</evidence>
<name>A0A4U1J8Y8_9BACT</name>
<dbReference type="InterPro" id="IPR029066">
    <property type="entry name" value="PLP-binding_barrel"/>
</dbReference>
<dbReference type="OrthoDB" id="9811417at2"/>
<dbReference type="Pfam" id="PF01168">
    <property type="entry name" value="Ala_racemase_N"/>
    <property type="match status" value="1"/>
</dbReference>
<dbReference type="Proteomes" id="UP000309215">
    <property type="component" value="Unassembled WGS sequence"/>
</dbReference>
<dbReference type="InterPro" id="IPR042208">
    <property type="entry name" value="D-ser_dehydrat-like_sf"/>
</dbReference>
<organism evidence="4 5">
    <name type="scientific">Polyangium fumosum</name>
    <dbReference type="NCBI Taxonomy" id="889272"/>
    <lineage>
        <taxon>Bacteria</taxon>
        <taxon>Pseudomonadati</taxon>
        <taxon>Myxococcota</taxon>
        <taxon>Polyangia</taxon>
        <taxon>Polyangiales</taxon>
        <taxon>Polyangiaceae</taxon>
        <taxon>Polyangium</taxon>
    </lineage>
</organism>
<dbReference type="InterPro" id="IPR001608">
    <property type="entry name" value="Ala_racemase_N"/>
</dbReference>
<evidence type="ECO:0000259" key="3">
    <source>
        <dbReference type="SMART" id="SM01119"/>
    </source>
</evidence>
<dbReference type="InterPro" id="IPR026956">
    <property type="entry name" value="D-ser_dehydrat-like_dom"/>
</dbReference>
<dbReference type="SMART" id="SM01119">
    <property type="entry name" value="D-ser_dehydrat"/>
    <property type="match status" value="1"/>
</dbReference>
<dbReference type="AlphaFoldDB" id="A0A4U1J8Y8"/>
<keyword evidence="5" id="KW-1185">Reference proteome</keyword>
<accession>A0A4U1J8Y8</accession>
<dbReference type="PANTHER" id="PTHR28004:SF2">
    <property type="entry name" value="D-SERINE DEHYDRATASE"/>
    <property type="match status" value="1"/>
</dbReference>
<proteinExistence type="inferred from homology"/>
<protein>
    <submittedName>
        <fullName evidence="4">DSD1 family PLP-dependent enzyme</fullName>
    </submittedName>
</protein>
<evidence type="ECO:0000313" key="5">
    <source>
        <dbReference type="Proteomes" id="UP000309215"/>
    </source>
</evidence>
<sequence length="365" mass="38943">MLEGTRGQALGEIDTPALILDIAAAERNIRAMADRLIHGAVRLRPHVKTHKCPLLAHKQMAAGAIGMTAAKLGEAEVMIHAGIPEVLVSTPIVGRTKIDRLLALSRHGIVLTVVDDAGAARAISDAAARVGLKIPALVDLDVGQRRTGVLPGEPALALAQQVATMPGLVLVGLQGYEGHLQHVQVRDERELHWRASMKKLTDTADLVRGAGLPLDIVSTGGTGTSTFAVEATGITEIQPGSYVVMDDHYGTVQGVGFEQALFVLTTVVSRTRTTDVIVDAGMKALSNDSGPPRVRGIEGARYTFAGDEHGRIELDGEGSDVRVGDKVLLVPSHCDTTINLHDHYHVVEDDRLVEVWPIEARGHIR</sequence>
<feature type="domain" description="D-serine dehydratase-like" evidence="3">
    <location>
        <begin position="260"/>
        <end position="348"/>
    </location>
</feature>
<dbReference type="InterPro" id="IPR051466">
    <property type="entry name" value="D-amino_acid_metab_enzyme"/>
</dbReference>
<dbReference type="Gene3D" id="3.20.20.10">
    <property type="entry name" value="Alanine racemase"/>
    <property type="match status" value="1"/>
</dbReference>
<comment type="similarity">
    <text evidence="1">Belongs to the DSD1 family.</text>
</comment>
<dbReference type="CDD" id="cd06819">
    <property type="entry name" value="PLPDE_III_LS_D-TA"/>
    <property type="match status" value="1"/>
</dbReference>
<evidence type="ECO:0000313" key="4">
    <source>
        <dbReference type="EMBL" id="TKD03076.1"/>
    </source>
</evidence>
<dbReference type="EMBL" id="SSMQ01000032">
    <property type="protein sequence ID" value="TKD03076.1"/>
    <property type="molecule type" value="Genomic_DNA"/>
</dbReference>
<dbReference type="GO" id="GO:0036088">
    <property type="term" value="P:D-serine catabolic process"/>
    <property type="evidence" value="ECO:0007669"/>
    <property type="project" value="TreeGrafter"/>
</dbReference>
<gene>
    <name evidence="4" type="ORF">E8A74_27500</name>
</gene>
<dbReference type="Pfam" id="PF14031">
    <property type="entry name" value="D-ser_dehydrat"/>
    <property type="match status" value="1"/>
</dbReference>
<reference evidence="4 5" key="1">
    <citation type="submission" date="2019-04" db="EMBL/GenBank/DDBJ databases">
        <authorList>
            <person name="Li Y."/>
            <person name="Wang J."/>
        </authorList>
    </citation>
    <scope>NUCLEOTIDE SEQUENCE [LARGE SCALE GENOMIC DNA]</scope>
    <source>
        <strain evidence="4 5">DSM 14668</strain>
    </source>
</reference>